<dbReference type="EMBL" id="CP036261">
    <property type="protein sequence ID" value="QDS88518.1"/>
    <property type="molecule type" value="Genomic_DNA"/>
</dbReference>
<feature type="chain" id="PRO_5021990491" evidence="1">
    <location>
        <begin position="29"/>
        <end position="303"/>
    </location>
</feature>
<dbReference type="AlphaFoldDB" id="A0A517M0W0"/>
<keyword evidence="3" id="KW-1185">Reference proteome</keyword>
<feature type="signal peptide" evidence="1">
    <location>
        <begin position="1"/>
        <end position="28"/>
    </location>
</feature>
<evidence type="ECO:0000313" key="2">
    <source>
        <dbReference type="EMBL" id="QDS88518.1"/>
    </source>
</evidence>
<dbReference type="InterPro" id="IPR011050">
    <property type="entry name" value="Pectin_lyase_fold/virulence"/>
</dbReference>
<keyword evidence="1" id="KW-0732">Signal</keyword>
<proteinExistence type="predicted"/>
<organism evidence="2 3">
    <name type="scientific">Rosistilla ulvae</name>
    <dbReference type="NCBI Taxonomy" id="1930277"/>
    <lineage>
        <taxon>Bacteria</taxon>
        <taxon>Pseudomonadati</taxon>
        <taxon>Planctomycetota</taxon>
        <taxon>Planctomycetia</taxon>
        <taxon>Pirellulales</taxon>
        <taxon>Pirellulaceae</taxon>
        <taxon>Rosistilla</taxon>
    </lineage>
</organism>
<sequence precursor="true">MLIMLLRTPLLKLTLALTIACWTPFAMARELVIDNVSGSDYQNDRGLVAGAASFGPYRTIMRALLVAQAGDSIVLTKTGVPYRECISLNGTKHSGTPMFPFRIVGNGAVLDGSTTPRRDGWEVVSGDLYRYVPPRPGYGQMMLGGRALPRFITRDGNFVSMPEGHWAHWNGRMFYRPPAGKSPLDEALEITSEAVGITMYDVENVIITDLTIRGYRLDGINAHDKANDVQLIGIASRHNGRSGISVGGSSSVTIGASLCELNGVAQLRTEGQSQTYLANVDLAEGVGTPLVNEGGSVLRLPKE</sequence>
<reference evidence="2 3" key="1">
    <citation type="submission" date="2019-02" db="EMBL/GenBank/DDBJ databases">
        <title>Deep-cultivation of Planctomycetes and their phenomic and genomic characterization uncovers novel biology.</title>
        <authorList>
            <person name="Wiegand S."/>
            <person name="Jogler M."/>
            <person name="Boedeker C."/>
            <person name="Pinto D."/>
            <person name="Vollmers J."/>
            <person name="Rivas-Marin E."/>
            <person name="Kohn T."/>
            <person name="Peeters S.H."/>
            <person name="Heuer A."/>
            <person name="Rast P."/>
            <person name="Oberbeckmann S."/>
            <person name="Bunk B."/>
            <person name="Jeske O."/>
            <person name="Meyerdierks A."/>
            <person name="Storesund J.E."/>
            <person name="Kallscheuer N."/>
            <person name="Luecker S."/>
            <person name="Lage O.M."/>
            <person name="Pohl T."/>
            <person name="Merkel B.J."/>
            <person name="Hornburger P."/>
            <person name="Mueller R.-W."/>
            <person name="Bruemmer F."/>
            <person name="Labrenz M."/>
            <person name="Spormann A.M."/>
            <person name="Op den Camp H."/>
            <person name="Overmann J."/>
            <person name="Amann R."/>
            <person name="Jetten M.S.M."/>
            <person name="Mascher T."/>
            <person name="Medema M.H."/>
            <person name="Devos D.P."/>
            <person name="Kaster A.-K."/>
            <person name="Ovreas L."/>
            <person name="Rohde M."/>
            <person name="Galperin M.Y."/>
            <person name="Jogler C."/>
        </authorList>
    </citation>
    <scope>NUCLEOTIDE SEQUENCE [LARGE SCALE GENOMIC DNA]</scope>
    <source>
        <strain evidence="2 3">EC9</strain>
    </source>
</reference>
<evidence type="ECO:0000313" key="3">
    <source>
        <dbReference type="Proteomes" id="UP000319557"/>
    </source>
</evidence>
<gene>
    <name evidence="2" type="ORF">EC9_27090</name>
</gene>
<dbReference type="KEGG" id="ruv:EC9_27090"/>
<dbReference type="Gene3D" id="2.160.20.10">
    <property type="entry name" value="Single-stranded right-handed beta-helix, Pectin lyase-like"/>
    <property type="match status" value="1"/>
</dbReference>
<name>A0A517M0W0_9BACT</name>
<dbReference type="Proteomes" id="UP000319557">
    <property type="component" value="Chromosome"/>
</dbReference>
<accession>A0A517M0W0</accession>
<protein>
    <submittedName>
        <fullName evidence="2">Uncharacterized protein</fullName>
    </submittedName>
</protein>
<evidence type="ECO:0000256" key="1">
    <source>
        <dbReference type="SAM" id="SignalP"/>
    </source>
</evidence>
<dbReference type="SUPFAM" id="SSF51126">
    <property type="entry name" value="Pectin lyase-like"/>
    <property type="match status" value="1"/>
</dbReference>
<dbReference type="InterPro" id="IPR012334">
    <property type="entry name" value="Pectin_lyas_fold"/>
</dbReference>